<feature type="domain" description="EGF-like" evidence="9">
    <location>
        <begin position="674"/>
        <end position="710"/>
    </location>
</feature>
<feature type="disulfide bond" evidence="6">
    <location>
        <begin position="42"/>
        <end position="51"/>
    </location>
</feature>
<dbReference type="InterPro" id="IPR051022">
    <property type="entry name" value="Notch_Cell-Fate_Det"/>
</dbReference>
<feature type="domain" description="EGF-like" evidence="9">
    <location>
        <begin position="1037"/>
        <end position="1073"/>
    </location>
</feature>
<feature type="domain" description="EGF-like" evidence="9">
    <location>
        <begin position="296"/>
        <end position="334"/>
    </location>
</feature>
<evidence type="ECO:0000256" key="2">
    <source>
        <dbReference type="ARBA" id="ARBA00022729"/>
    </source>
</evidence>
<feature type="disulfide bond" evidence="6">
    <location>
        <begin position="367"/>
        <end position="376"/>
    </location>
</feature>
<keyword evidence="7" id="KW-0812">Transmembrane</keyword>
<feature type="domain" description="EGF-like" evidence="9">
    <location>
        <begin position="1230"/>
        <end position="1266"/>
    </location>
</feature>
<feature type="disulfide bond" evidence="6">
    <location>
        <begin position="700"/>
        <end position="709"/>
    </location>
</feature>
<feature type="disulfide bond" evidence="6">
    <location>
        <begin position="1004"/>
        <end position="1014"/>
    </location>
</feature>
<keyword evidence="1 6" id="KW-0245">EGF-like domain</keyword>
<feature type="disulfide bond" evidence="6">
    <location>
        <begin position="1063"/>
        <end position="1072"/>
    </location>
</feature>
<feature type="domain" description="EGF-like" evidence="9">
    <location>
        <begin position="1155"/>
        <end position="1191"/>
    </location>
</feature>
<dbReference type="PROSITE" id="PS50025">
    <property type="entry name" value="LAM_G_DOMAIN"/>
    <property type="match status" value="1"/>
</dbReference>
<feature type="domain" description="EGF-like" evidence="9">
    <location>
        <begin position="962"/>
        <end position="998"/>
    </location>
</feature>
<dbReference type="SUPFAM" id="SSF57184">
    <property type="entry name" value="Growth factor receptor domain"/>
    <property type="match status" value="1"/>
</dbReference>
<dbReference type="PANTHER" id="PTHR24049">
    <property type="entry name" value="CRUMBS FAMILY MEMBER"/>
    <property type="match status" value="1"/>
</dbReference>
<dbReference type="OMA" id="EFFPLKA"/>
<keyword evidence="5" id="KW-0325">Glycoprotein</keyword>
<feature type="domain" description="EGF-like" evidence="9">
    <location>
        <begin position="341"/>
        <end position="377"/>
    </location>
</feature>
<dbReference type="InterPro" id="IPR018097">
    <property type="entry name" value="EGF_Ca-bd_CS"/>
</dbReference>
<dbReference type="InterPro" id="IPR013032">
    <property type="entry name" value="EGF-like_CS"/>
</dbReference>
<dbReference type="FunFam" id="2.10.25.10:FF:000050">
    <property type="entry name" value="neurogenic locus notch homolog protein 3"/>
    <property type="match status" value="1"/>
</dbReference>
<feature type="disulfide bond" evidence="6">
    <location>
        <begin position="1371"/>
        <end position="1380"/>
    </location>
</feature>
<feature type="domain" description="EGF-like" evidence="9">
    <location>
        <begin position="417"/>
        <end position="452"/>
    </location>
</feature>
<keyword evidence="4 6" id="KW-1015">Disulfide bond</keyword>
<feature type="domain" description="EGF-like" evidence="9">
    <location>
        <begin position="1000"/>
        <end position="1035"/>
    </location>
</feature>
<dbReference type="SMART" id="SM00181">
    <property type="entry name" value="EGF"/>
    <property type="match status" value="23"/>
</dbReference>
<evidence type="ECO:0000313" key="10">
    <source>
        <dbReference type="WBParaSite" id="ACOC_0001045701-mRNA-1"/>
    </source>
</evidence>
<evidence type="ECO:0000256" key="1">
    <source>
        <dbReference type="ARBA" id="ARBA00022536"/>
    </source>
</evidence>
<dbReference type="InterPro" id="IPR049883">
    <property type="entry name" value="NOTCH1_EGF-like"/>
</dbReference>
<evidence type="ECO:0000259" key="9">
    <source>
        <dbReference type="PROSITE" id="PS50026"/>
    </source>
</evidence>
<proteinExistence type="predicted"/>
<evidence type="ECO:0000256" key="6">
    <source>
        <dbReference type="PROSITE-ProRule" id="PRU00076"/>
    </source>
</evidence>
<dbReference type="CDD" id="cd00054">
    <property type="entry name" value="EGF_CA"/>
    <property type="match status" value="12"/>
</dbReference>
<feature type="domain" description="EGF-like" evidence="9">
    <location>
        <begin position="140"/>
        <end position="176"/>
    </location>
</feature>
<dbReference type="InterPro" id="IPR000742">
    <property type="entry name" value="EGF"/>
</dbReference>
<organism evidence="10">
    <name type="scientific">Angiostrongylus costaricensis</name>
    <name type="common">Nematode worm</name>
    <dbReference type="NCBI Taxonomy" id="334426"/>
    <lineage>
        <taxon>Eukaryota</taxon>
        <taxon>Metazoa</taxon>
        <taxon>Ecdysozoa</taxon>
        <taxon>Nematoda</taxon>
        <taxon>Chromadorea</taxon>
        <taxon>Rhabditida</taxon>
        <taxon>Rhabditina</taxon>
        <taxon>Rhabditomorpha</taxon>
        <taxon>Strongyloidea</taxon>
        <taxon>Metastrongylidae</taxon>
        <taxon>Angiostrongylus</taxon>
    </lineage>
</organism>
<dbReference type="PROSITE" id="PS00010">
    <property type="entry name" value="ASX_HYDROXYL"/>
    <property type="match status" value="7"/>
</dbReference>
<feature type="disulfide bond" evidence="6">
    <location>
        <begin position="207"/>
        <end position="216"/>
    </location>
</feature>
<feature type="disulfide bond" evidence="6">
    <location>
        <begin position="1234"/>
        <end position="1244"/>
    </location>
</feature>
<feature type="disulfide bond" evidence="6">
    <location>
        <begin position="1256"/>
        <end position="1265"/>
    </location>
</feature>
<dbReference type="SMART" id="SM00179">
    <property type="entry name" value="EGF_CA"/>
    <property type="match status" value="17"/>
</dbReference>
<feature type="disulfide bond" evidence="6">
    <location>
        <begin position="809"/>
        <end position="818"/>
    </location>
</feature>
<feature type="disulfide bond" evidence="6">
    <location>
        <begin position="128"/>
        <end position="137"/>
    </location>
</feature>
<feature type="domain" description="EGF-like" evidence="9">
    <location>
        <begin position="1345"/>
        <end position="1381"/>
    </location>
</feature>
<dbReference type="PROSITE" id="PS01187">
    <property type="entry name" value="EGF_CA"/>
    <property type="match status" value="2"/>
</dbReference>
<feature type="domain" description="EGF-like" evidence="9">
    <location>
        <begin position="181"/>
        <end position="217"/>
    </location>
</feature>
<protein>
    <submittedName>
        <fullName evidence="10">Protein shifted</fullName>
    </submittedName>
</protein>
<dbReference type="SUPFAM" id="SSF57196">
    <property type="entry name" value="EGF/Laminin"/>
    <property type="match status" value="15"/>
</dbReference>
<dbReference type="CDD" id="cd00110">
    <property type="entry name" value="LamG"/>
    <property type="match status" value="2"/>
</dbReference>
<feature type="disulfide bond" evidence="6">
    <location>
        <begin position="1294"/>
        <end position="1303"/>
    </location>
</feature>
<dbReference type="Gene3D" id="2.10.25.10">
    <property type="entry name" value="Laminin"/>
    <property type="match status" value="19"/>
</dbReference>
<dbReference type="InterPro" id="IPR009030">
    <property type="entry name" value="Growth_fac_rcpt_cys_sf"/>
</dbReference>
<dbReference type="GO" id="GO:0016020">
    <property type="term" value="C:membrane"/>
    <property type="evidence" value="ECO:0007669"/>
    <property type="project" value="UniProtKB-SubCell"/>
</dbReference>
<dbReference type="Pfam" id="PF00008">
    <property type="entry name" value="EGF"/>
    <property type="match status" value="9"/>
</dbReference>
<keyword evidence="7" id="KW-0472">Membrane</keyword>
<evidence type="ECO:0000256" key="3">
    <source>
        <dbReference type="ARBA" id="ARBA00022737"/>
    </source>
</evidence>
<comment type="caution">
    <text evidence="6">Lacks conserved residue(s) required for the propagation of feature annotation.</text>
</comment>
<feature type="domain" description="Laminin G" evidence="8">
    <location>
        <begin position="503"/>
        <end position="673"/>
    </location>
</feature>
<dbReference type="GO" id="GO:0005509">
    <property type="term" value="F:calcium ion binding"/>
    <property type="evidence" value="ECO:0007669"/>
    <property type="project" value="InterPro"/>
</dbReference>
<feature type="domain" description="EGF-like" evidence="9">
    <location>
        <begin position="783"/>
        <end position="819"/>
    </location>
</feature>
<dbReference type="FunFam" id="2.10.25.10:FF:000472">
    <property type="entry name" value="Uncharacterized protein, isoform A"/>
    <property type="match status" value="2"/>
</dbReference>
<feature type="domain" description="EGF-like" evidence="9">
    <location>
        <begin position="1193"/>
        <end position="1229"/>
    </location>
</feature>
<dbReference type="FunFam" id="2.10.25.10:FF:000173">
    <property type="entry name" value="Neurogenic locus notch protein 2"/>
    <property type="match status" value="1"/>
</dbReference>
<name>A0A158PKS9_ANGCS</name>
<dbReference type="InterPro" id="IPR000152">
    <property type="entry name" value="EGF-type_Asp/Asn_hydroxyl_site"/>
</dbReference>
<feature type="disulfide bond" evidence="6">
    <location>
        <begin position="484"/>
        <end position="493"/>
    </location>
</feature>
<feature type="domain" description="EGF-like" evidence="9">
    <location>
        <begin position="454"/>
        <end position="494"/>
    </location>
</feature>
<feature type="disulfide bond" evidence="6">
    <location>
        <begin position="1143"/>
        <end position="1152"/>
    </location>
</feature>
<dbReference type="Gene3D" id="2.60.120.200">
    <property type="match status" value="2"/>
</dbReference>
<evidence type="ECO:0000259" key="8">
    <source>
        <dbReference type="PROSITE" id="PS50025"/>
    </source>
</evidence>
<feature type="domain" description="EGF-like" evidence="9">
    <location>
        <begin position="102"/>
        <end position="138"/>
    </location>
</feature>
<dbReference type="SUPFAM" id="SSF49899">
    <property type="entry name" value="Concanavalin A-like lectins/glucanases"/>
    <property type="match status" value="2"/>
</dbReference>
<feature type="domain" description="EGF-like" evidence="9">
    <location>
        <begin position="14"/>
        <end position="52"/>
    </location>
</feature>
<feature type="domain" description="EGF-like" evidence="9">
    <location>
        <begin position="1118"/>
        <end position="1153"/>
    </location>
</feature>
<dbReference type="Pfam" id="PF12661">
    <property type="entry name" value="hEGF"/>
    <property type="match status" value="3"/>
</dbReference>
<keyword evidence="3" id="KW-0677">Repeat</keyword>
<dbReference type="SMART" id="SM00282">
    <property type="entry name" value="LamG"/>
    <property type="match status" value="1"/>
</dbReference>
<feature type="domain" description="EGF-like" evidence="9">
    <location>
        <begin position="259"/>
        <end position="295"/>
    </location>
</feature>
<sequence length="1505" mass="164810">LIIYQRLKISVIGDERECASNICLNGGTCLIEELSRRFLCRCPPGLSGSLCQETCNLECANGVCVKGALGNEQCQCAQGTVFTTFLMFLRCIENERGLKICTGDQCKLRPCKNNATCVLDNDSFRCICPVGFAGKLCGSDVNECELMPCQNGGTCINMEGSFECLCENGFSGKEKSMENKKLGTCAMNPCRNQGTCVDTKNGFHCACPSGFEGKICQYKKTPSICKCPSPMHECLLLNGSQTFCNKTSDFQGPRCNESLAIGCDTHPCRNGGICQNVPNGFRCYCSPEFGGETCEEIMKCLVDGDPCLNEGRCVRGLSDNHCECASNFTGRHCERSTVIPSSGPCSSNPCLNGGICHADGIVATCECQLGFGGVNCSNHETASCIPNPCENDGVCQSVGGKLSVRALILDMFTSATTSISCTECVHSDKCVESSSGSSLCICQRGYQGPRCDQRGDPCDSTTCSRPLMCQPHISFGEVRTTCVCPVGRSGTKCQLSTSVSFDKNSLFIHQSPNVMIGTTFSSSVHLPFTITFAMRTTVPSVHIVSGENIFGQKLFSVALDEGQFVMTFQGTKYNKLIPFAINDGTWYTVRLEKSEMGVIISVVNEEGYQLILHSLPFTTLFDVFATRFGKVSESEYLVGCIADVNIGGSVIDLASSSRSTGITYGSFFHIITCYISQCSRNPCMNGGHCVDLWTHASCLCAPPFLPPHCRNSLPPSTFGHNNQTSFVEIVCAYFLSLHTLYAGSLQDIRINGKSVVLHKPSNFAVDQFGSVGYLENILEGSISDDICGISEQCVHGTCHNTFNDFDCNCKNGFYGKRCERKDHCFNSPCPENGECKNVGDGYICKFFRWSTEIHFFSLSLMAFEMSGPVETTASFKLTIRTHSRTGHILTIDSKNGTMKLSLTNGQPLFTGENPLLIRKNIADGQWHTIALDTNVFYVDSASYGCYFRTCTTCNNLVTSCLSSPQCGEASPCVRGECRDLWNAFACECPPGFEGEYCEININECSRTNCGRGYCFDGIGVARCYCDPGYTGPDCDVELDFCAELPCRNGGLCESSNGNFMCECRKGWSGKFCDIKVHCAKHIHLHFWGREHPTRVSFTHFQCKCLCMAGFVGEFCEEKIDPCRNKPCIHGYCESDSDGFSCKCDEGYFGKTCSSITDLCTSSSCNARGRCTPVWNATMCTCDKRWRGRECNQLIDECMTIPCENDGICETTAEGFQCHCRKYYLGYRCEVLGSCLKQPCERGECIQLSEQTHSCSCPTGYEGERCEVRIDYCIKNPCLNGGLCESLIGQYKCHCITGFTGVDCETDIDECQLGFCSNGAICRDRVADYDCICDGTGFTGKNCTIDINECTVASNCVNGQCTNTQGGYRCDCENGFIGSRCTVRDPCWPDAFNRTTHTCVHGVCINPSVMKDSAGRETSVHECKCHWGYTGPQCITQRKMLALSYILGPMAAVLTVLAILGCVLLVFVFRGKRALHGHYSPSYQEQNGTRLQMNSLVKLPPEERLI</sequence>
<reference evidence="10" key="1">
    <citation type="submission" date="2016-04" db="UniProtKB">
        <authorList>
            <consortium name="WormBaseParasite"/>
        </authorList>
    </citation>
    <scope>IDENTIFICATION</scope>
</reference>
<feature type="disulfide bond" evidence="6">
    <location>
        <begin position="1025"/>
        <end position="1034"/>
    </location>
</feature>
<dbReference type="InterPro" id="IPR001791">
    <property type="entry name" value="Laminin_G"/>
</dbReference>
<dbReference type="InterPro" id="IPR001881">
    <property type="entry name" value="EGF-like_Ca-bd_dom"/>
</dbReference>
<feature type="disulfide bond" evidence="6">
    <location>
        <begin position="988"/>
        <end position="997"/>
    </location>
</feature>
<evidence type="ECO:0000256" key="4">
    <source>
        <dbReference type="ARBA" id="ARBA00023157"/>
    </source>
</evidence>
<dbReference type="FunFam" id="2.10.25.10:FF:000125">
    <property type="entry name" value="Neurogenic locus notch protein-like"/>
    <property type="match status" value="1"/>
</dbReference>
<feature type="disulfide bond" evidence="6">
    <location>
        <begin position="442"/>
        <end position="451"/>
    </location>
</feature>
<dbReference type="FunFam" id="2.10.25.10:FF:000066">
    <property type="entry name" value="FAT atypical cadherin 4"/>
    <property type="match status" value="1"/>
</dbReference>
<feature type="domain" description="EGF-like" evidence="9">
    <location>
        <begin position="1268"/>
        <end position="1304"/>
    </location>
</feature>
<feature type="disulfide bond" evidence="6">
    <location>
        <begin position="285"/>
        <end position="294"/>
    </location>
</feature>
<keyword evidence="7" id="KW-1133">Transmembrane helix</keyword>
<dbReference type="WBParaSite" id="ACOC_0001045701-mRNA-1">
    <property type="protein sequence ID" value="ACOC_0001045701-mRNA-1"/>
    <property type="gene ID" value="ACOC_0001045701"/>
</dbReference>
<feature type="disulfide bond" evidence="6">
    <location>
        <begin position="23"/>
        <end position="40"/>
    </location>
</feature>
<dbReference type="PROSITE" id="PS50026">
    <property type="entry name" value="EGF_3"/>
    <property type="match status" value="21"/>
</dbReference>
<keyword evidence="2" id="KW-0732">Signal</keyword>
<feature type="domain" description="EGF-like" evidence="9">
    <location>
        <begin position="1306"/>
        <end position="1343"/>
    </location>
</feature>
<evidence type="ECO:0000256" key="5">
    <source>
        <dbReference type="ARBA" id="ARBA00023180"/>
    </source>
</evidence>
<feature type="transmembrane region" description="Helical" evidence="7">
    <location>
        <begin position="1441"/>
        <end position="1468"/>
    </location>
</feature>
<feature type="disulfide bond" evidence="6">
    <location>
        <begin position="1219"/>
        <end position="1228"/>
    </location>
</feature>
<feature type="disulfide bond" evidence="6">
    <location>
        <begin position="1122"/>
        <end position="1132"/>
    </location>
</feature>
<accession>A0A158PKS9</accession>
<dbReference type="InterPro" id="IPR013320">
    <property type="entry name" value="ConA-like_dom_sf"/>
</dbReference>
<dbReference type="Pfam" id="PF07645">
    <property type="entry name" value="EGF_CA"/>
    <property type="match status" value="2"/>
</dbReference>
<feature type="disulfide bond" evidence="6">
    <location>
        <begin position="324"/>
        <end position="333"/>
    </location>
</feature>
<dbReference type="PROSITE" id="PS00022">
    <property type="entry name" value="EGF_1"/>
    <property type="match status" value="19"/>
</dbReference>
<feature type="disulfide bond" evidence="6">
    <location>
        <begin position="1181"/>
        <end position="1190"/>
    </location>
</feature>
<evidence type="ECO:0000256" key="7">
    <source>
        <dbReference type="SAM" id="Phobius"/>
    </source>
</evidence>
<dbReference type="PROSITE" id="PS01186">
    <property type="entry name" value="EGF_2"/>
    <property type="match status" value="14"/>
</dbReference>